<dbReference type="InterPro" id="IPR027463">
    <property type="entry name" value="AcrB_DN_DC_subdom"/>
</dbReference>
<dbReference type="Pfam" id="PF00873">
    <property type="entry name" value="ACR_tran"/>
    <property type="match status" value="2"/>
</dbReference>
<accession>A0A5C5ZRX0</accession>
<dbReference type="SUPFAM" id="SSF82693">
    <property type="entry name" value="Multidrug efflux transporter AcrB pore domain, PN1, PN2, PC1 and PC2 subdomains"/>
    <property type="match status" value="2"/>
</dbReference>
<evidence type="ECO:0000256" key="2">
    <source>
        <dbReference type="ARBA" id="ARBA00010942"/>
    </source>
</evidence>
<reference evidence="9 10" key="1">
    <citation type="submission" date="2019-02" db="EMBL/GenBank/DDBJ databases">
        <title>Deep-cultivation of Planctomycetes and their phenomic and genomic characterization uncovers novel biology.</title>
        <authorList>
            <person name="Wiegand S."/>
            <person name="Jogler M."/>
            <person name="Boedeker C."/>
            <person name="Pinto D."/>
            <person name="Vollmers J."/>
            <person name="Rivas-Marin E."/>
            <person name="Kohn T."/>
            <person name="Peeters S.H."/>
            <person name="Heuer A."/>
            <person name="Rast P."/>
            <person name="Oberbeckmann S."/>
            <person name="Bunk B."/>
            <person name="Jeske O."/>
            <person name="Meyerdierks A."/>
            <person name="Storesund J.E."/>
            <person name="Kallscheuer N."/>
            <person name="Luecker S."/>
            <person name="Lage O.M."/>
            <person name="Pohl T."/>
            <person name="Merkel B.J."/>
            <person name="Hornburger P."/>
            <person name="Mueller R.-W."/>
            <person name="Bruemmer F."/>
            <person name="Labrenz M."/>
            <person name="Spormann A.M."/>
            <person name="Op Den Camp H."/>
            <person name="Overmann J."/>
            <person name="Amann R."/>
            <person name="Jetten M.S.M."/>
            <person name="Mascher T."/>
            <person name="Medema M.H."/>
            <person name="Devos D.P."/>
            <person name="Kaster A.-K."/>
            <person name="Ovreas L."/>
            <person name="Rohde M."/>
            <person name="Galperin M.Y."/>
            <person name="Jogler C."/>
        </authorList>
    </citation>
    <scope>NUCLEOTIDE SEQUENCE [LARGE SCALE GENOMIC DNA]</scope>
    <source>
        <strain evidence="9 10">Mal64</strain>
    </source>
</reference>
<dbReference type="NCBIfam" id="TIGR00914">
    <property type="entry name" value="2A0601"/>
    <property type="match status" value="1"/>
</dbReference>
<dbReference type="Gene3D" id="3.30.70.1430">
    <property type="entry name" value="Multidrug efflux transporter AcrB pore domain"/>
    <property type="match status" value="2"/>
</dbReference>
<proteinExistence type="inferred from homology"/>
<keyword evidence="4" id="KW-1003">Cell membrane</keyword>
<evidence type="ECO:0000256" key="3">
    <source>
        <dbReference type="ARBA" id="ARBA00022448"/>
    </source>
</evidence>
<evidence type="ECO:0000256" key="1">
    <source>
        <dbReference type="ARBA" id="ARBA00004651"/>
    </source>
</evidence>
<comment type="caution">
    <text evidence="9">The sequence shown here is derived from an EMBL/GenBank/DDBJ whole genome shotgun (WGS) entry which is preliminary data.</text>
</comment>
<evidence type="ECO:0000313" key="9">
    <source>
        <dbReference type="EMBL" id="TWT90282.1"/>
    </source>
</evidence>
<feature type="transmembrane region" description="Helical" evidence="8">
    <location>
        <begin position="889"/>
        <end position="905"/>
    </location>
</feature>
<dbReference type="InterPro" id="IPR004763">
    <property type="entry name" value="CusA-like"/>
</dbReference>
<dbReference type="Gene3D" id="3.30.70.1320">
    <property type="entry name" value="Multidrug efflux transporter AcrB pore domain like"/>
    <property type="match status" value="1"/>
</dbReference>
<dbReference type="AlphaFoldDB" id="A0A5C5ZRX0"/>
<evidence type="ECO:0000256" key="6">
    <source>
        <dbReference type="ARBA" id="ARBA00022989"/>
    </source>
</evidence>
<feature type="transmembrane region" description="Helical" evidence="8">
    <location>
        <begin position="473"/>
        <end position="498"/>
    </location>
</feature>
<dbReference type="RefSeq" id="WP_146397012.1">
    <property type="nucleotide sequence ID" value="NZ_SJPQ01000001.1"/>
</dbReference>
<sequence>MLNRIIAFSLNNRLLVMAAVVLLVAIGGYRALRLPIDVFPDLNRPTVTIMTEAHGLAPEEVEALVTFPLESAMNGATGVRRVRSASGIGISIVWVEFDWGTDIYVDRQVVSEKLQLVRTRLPEGMNPTMAPITSIMGEIMLVGMHSTGETSNMEVRTLADWVVRRRLLGIGGVSQVTVMGGEMKQYQVLTSPERLAEFDVTIDQLTDAVRQSNTVMGGGFLLGKDQESLIRIIGRATTLDQIEQTVVRTGEPVPITVGQVAEVVFAGPVKRGEGSVNGEPAVIMSVQKQPGADTLALTETIGGTLDGIQATLPSDVVIDKDVFKQATFINVAIGNVVEAIRDGAIWVIVILFVFLWNLRTSAITITAIPLSVIVTALAFDYFGISINTMTLGGVAVAIGELVDDSIVDIENIYRRLKENRAKASPDNPLKVIFLASAEVRNSIVYATLIVVLVVFPLFSLAGLEGRMFAPLGLAYLMTLVSSLVVSLTVTPVLSSYLLPRAKFLEREGDPLLLHVLKAIDTRLLRFTLKHTTAVLSVVLVCVLVSCSAILWMGGEFLPEFNEGTLTIGATAPPGTNLQESNRIGQRVEMMLLAIPEVTHVARRTGRAELDEHAENVNFSEIDATLAEHSLPKPGWHNAVLRAVPGLKWLGEAEQGRPREEVLAEIRDTLSEMPGVVFNIGQPISHRLDHIMSGIRAQIAVKLYGPDLQVLRDKAYEVALAVSEVEGAVDLQIEPQVEIPQVQVTIRREEATRYGLTPDEVAEAMETALQGRVVSQVLQGQRTFDLVVWFDESARNNVDAIRSTLISPPSGAQVSLGSVADVVQTTGPNTINRENVTRRIVVQANTAGRDLAGVVGDIKRRVAESVTLEEGYFIDYGGQFEAQMQANRQLMFWGSMSVLSVFLLLYKCLQSWRAALQVMVNIPLAAIGAVAALLLTSWPTPEAVQAAAWWELPRVWVEASTLSVAHWVGFITLVGIVSRNGIMMISHYLHLMRFEGEEFGEPMIIRGSLERLAPVLMTALTTTIGLVPLALGAGETGKEILHPLAIVVIGGLISSTLLDQIVTPALFFKFGRKAYAGRFAAGQEGPDEPEVLRIAEQFDKQKE</sequence>
<dbReference type="PANTHER" id="PTHR32063:SF4">
    <property type="entry name" value="SLR6043 PROTEIN"/>
    <property type="match status" value="1"/>
</dbReference>
<feature type="transmembrane region" description="Helical" evidence="8">
    <location>
        <begin position="917"/>
        <end position="934"/>
    </location>
</feature>
<keyword evidence="7 8" id="KW-0472">Membrane</keyword>
<keyword evidence="3" id="KW-0813">Transport</keyword>
<dbReference type="GO" id="GO:0005886">
    <property type="term" value="C:plasma membrane"/>
    <property type="evidence" value="ECO:0007669"/>
    <property type="project" value="UniProtKB-SubCell"/>
</dbReference>
<feature type="transmembrane region" description="Helical" evidence="8">
    <location>
        <begin position="1011"/>
        <end position="1033"/>
    </location>
</feature>
<evidence type="ECO:0000313" key="10">
    <source>
        <dbReference type="Proteomes" id="UP000315440"/>
    </source>
</evidence>
<dbReference type="SUPFAM" id="SSF82866">
    <property type="entry name" value="Multidrug efflux transporter AcrB transmembrane domain"/>
    <property type="match status" value="2"/>
</dbReference>
<dbReference type="Gene3D" id="3.30.2090.10">
    <property type="entry name" value="Multidrug efflux transporter AcrB TolC docking domain, DN and DC subdomains"/>
    <property type="match status" value="2"/>
</dbReference>
<evidence type="ECO:0000256" key="5">
    <source>
        <dbReference type="ARBA" id="ARBA00022692"/>
    </source>
</evidence>
<dbReference type="Gene3D" id="1.20.1640.10">
    <property type="entry name" value="Multidrug efflux transporter AcrB transmembrane domain"/>
    <property type="match status" value="2"/>
</dbReference>
<comment type="subcellular location">
    <subcellularLocation>
        <location evidence="1">Cell membrane</location>
        <topology evidence="1">Multi-pass membrane protein</topology>
    </subcellularLocation>
</comment>
<keyword evidence="10" id="KW-1185">Reference proteome</keyword>
<dbReference type="Gene3D" id="3.30.70.1440">
    <property type="entry name" value="Multidrug efflux transporter AcrB pore domain"/>
    <property type="match status" value="1"/>
</dbReference>
<dbReference type="EMBL" id="SJPQ01000001">
    <property type="protein sequence ID" value="TWT90282.1"/>
    <property type="molecule type" value="Genomic_DNA"/>
</dbReference>
<protein>
    <submittedName>
        <fullName evidence="9">Cobalt-zinc-cadmium resistance protein CzcA</fullName>
    </submittedName>
</protein>
<dbReference type="OrthoDB" id="219750at2"/>
<comment type="similarity">
    <text evidence="2">Belongs to the resistance-nodulation-cell division (RND) (TC 2.A.6) family.</text>
</comment>
<evidence type="ECO:0000256" key="7">
    <source>
        <dbReference type="ARBA" id="ARBA00023136"/>
    </source>
</evidence>
<dbReference type="PANTHER" id="PTHR32063">
    <property type="match status" value="1"/>
</dbReference>
<dbReference type="InterPro" id="IPR001036">
    <property type="entry name" value="Acrflvin-R"/>
</dbReference>
<name>A0A5C5ZRX0_9BACT</name>
<dbReference type="GO" id="GO:0042910">
    <property type="term" value="F:xenobiotic transmembrane transporter activity"/>
    <property type="evidence" value="ECO:0007669"/>
    <property type="project" value="TreeGrafter"/>
</dbReference>
<feature type="transmembrane region" description="Helical" evidence="8">
    <location>
        <begin position="1039"/>
        <end position="1067"/>
    </location>
</feature>
<evidence type="ECO:0000256" key="4">
    <source>
        <dbReference type="ARBA" id="ARBA00022475"/>
    </source>
</evidence>
<keyword evidence="6 8" id="KW-1133">Transmembrane helix</keyword>
<gene>
    <name evidence="9" type="primary">czcA_2</name>
    <name evidence="9" type="ORF">Mal64_06670</name>
</gene>
<evidence type="ECO:0000256" key="8">
    <source>
        <dbReference type="SAM" id="Phobius"/>
    </source>
</evidence>
<dbReference type="Proteomes" id="UP000315440">
    <property type="component" value="Unassembled WGS sequence"/>
</dbReference>
<feature type="transmembrane region" description="Helical" evidence="8">
    <location>
        <begin position="532"/>
        <end position="552"/>
    </location>
</feature>
<feature type="transmembrane region" description="Helical" evidence="8">
    <location>
        <begin position="346"/>
        <end position="379"/>
    </location>
</feature>
<dbReference type="GO" id="GO:0008324">
    <property type="term" value="F:monoatomic cation transmembrane transporter activity"/>
    <property type="evidence" value="ECO:0007669"/>
    <property type="project" value="InterPro"/>
</dbReference>
<feature type="transmembrane region" description="Helical" evidence="8">
    <location>
        <begin position="954"/>
        <end position="976"/>
    </location>
</feature>
<dbReference type="PRINTS" id="PR00702">
    <property type="entry name" value="ACRIFLAVINRP"/>
</dbReference>
<dbReference type="SUPFAM" id="SSF82714">
    <property type="entry name" value="Multidrug efflux transporter AcrB TolC docking domain, DN and DC subdomains"/>
    <property type="match status" value="2"/>
</dbReference>
<organism evidence="9 10">
    <name type="scientific">Pseudobythopirellula maris</name>
    <dbReference type="NCBI Taxonomy" id="2527991"/>
    <lineage>
        <taxon>Bacteria</taxon>
        <taxon>Pseudomonadati</taxon>
        <taxon>Planctomycetota</taxon>
        <taxon>Planctomycetia</taxon>
        <taxon>Pirellulales</taxon>
        <taxon>Lacipirellulaceae</taxon>
        <taxon>Pseudobythopirellula</taxon>
    </lineage>
</organism>
<keyword evidence="5 8" id="KW-0812">Transmembrane</keyword>
<feature type="transmembrane region" description="Helical" evidence="8">
    <location>
        <begin position="443"/>
        <end position="461"/>
    </location>
</feature>